<dbReference type="AlphaFoldDB" id="A0A7W6P0R5"/>
<reference evidence="2 3" key="1">
    <citation type="submission" date="2020-08" db="EMBL/GenBank/DDBJ databases">
        <title>Genomic Encyclopedia of Type Strains, Phase IV (KMG-IV): sequencing the most valuable type-strain genomes for metagenomic binning, comparative biology and taxonomic classification.</title>
        <authorList>
            <person name="Goeker M."/>
        </authorList>
    </citation>
    <scope>NUCLEOTIDE SEQUENCE [LARGE SCALE GENOMIC DNA]</scope>
    <source>
        <strain evidence="2 3">DSM 26385</strain>
    </source>
</reference>
<organism evidence="2 3">
    <name type="scientific">Allorhizobium borbori</name>
    <dbReference type="NCBI Taxonomy" id="485907"/>
    <lineage>
        <taxon>Bacteria</taxon>
        <taxon>Pseudomonadati</taxon>
        <taxon>Pseudomonadota</taxon>
        <taxon>Alphaproteobacteria</taxon>
        <taxon>Hyphomicrobiales</taxon>
        <taxon>Rhizobiaceae</taxon>
        <taxon>Rhizobium/Agrobacterium group</taxon>
        <taxon>Allorhizobium</taxon>
    </lineage>
</organism>
<evidence type="ECO:0000313" key="2">
    <source>
        <dbReference type="EMBL" id="MBB4103549.1"/>
    </source>
</evidence>
<name>A0A7W6P0R5_9HYPH</name>
<keyword evidence="3" id="KW-1185">Reference proteome</keyword>
<evidence type="ECO:0000313" key="3">
    <source>
        <dbReference type="Proteomes" id="UP000584824"/>
    </source>
</evidence>
<dbReference type="PANTHER" id="PTHR36180:SF2">
    <property type="entry name" value="BRO FAMILY PROTEIN"/>
    <property type="match status" value="1"/>
</dbReference>
<proteinExistence type="predicted"/>
<dbReference type="PANTHER" id="PTHR36180">
    <property type="entry name" value="DNA-BINDING PROTEIN-RELATED-RELATED"/>
    <property type="match status" value="1"/>
</dbReference>
<comment type="caution">
    <text evidence="2">The sequence shown here is derived from an EMBL/GenBank/DDBJ whole genome shotgun (WGS) entry which is preliminary data.</text>
</comment>
<dbReference type="SMART" id="SM01040">
    <property type="entry name" value="Bro-N"/>
    <property type="match status" value="1"/>
</dbReference>
<dbReference type="EMBL" id="JACIDU010000007">
    <property type="protein sequence ID" value="MBB4103549.1"/>
    <property type="molecule type" value="Genomic_DNA"/>
</dbReference>
<dbReference type="PROSITE" id="PS51750">
    <property type="entry name" value="BRO_N"/>
    <property type="match status" value="1"/>
</dbReference>
<feature type="domain" description="Bro-N" evidence="1">
    <location>
        <begin position="6"/>
        <end position="114"/>
    </location>
</feature>
<accession>A0A7W6P0R5</accession>
<sequence length="268" mass="30043">MSEKQNSEIQTFRFEGHGLRVQQRDGKIWFFAADACDCLEIKNVSQALKPLDADEKGICNSYTLGGAQEQLVVSEGGLWTVVLRSRKAITPGTVQHRFRRWVTGEVIPSIRKTGSYSMPEAGVSNLDEATRRVIGGMIKRNSAVAFREEIAPLRDELVETRKSLDTANQRIADLENRVQSPNTCTAHDLWTEFKYPGIRGGTVWLGNRLAALGCSPEYGSRVNIGGKMHRVFDIGKARTAMKNGLALLTEQYLAERKGQFRMRLVQRE</sequence>
<dbReference type="InterPro" id="IPR003497">
    <property type="entry name" value="BRO_N_domain"/>
</dbReference>
<dbReference type="RefSeq" id="WP_183792182.1">
    <property type="nucleotide sequence ID" value="NZ_JACIDU010000007.1"/>
</dbReference>
<dbReference type="Proteomes" id="UP000584824">
    <property type="component" value="Unassembled WGS sequence"/>
</dbReference>
<dbReference type="Pfam" id="PF02498">
    <property type="entry name" value="Bro-N"/>
    <property type="match status" value="1"/>
</dbReference>
<protein>
    <submittedName>
        <fullName evidence="2">Prophage antirepressor-like protein</fullName>
    </submittedName>
</protein>
<evidence type="ECO:0000259" key="1">
    <source>
        <dbReference type="PROSITE" id="PS51750"/>
    </source>
</evidence>
<gene>
    <name evidence="2" type="ORF">GGQ66_002107</name>
</gene>